<name>A0AA86NTK1_9EUKA</name>
<evidence type="ECO:0000313" key="1">
    <source>
        <dbReference type="EMBL" id="CAI9925231.1"/>
    </source>
</evidence>
<dbReference type="AlphaFoldDB" id="A0AA86NTK1"/>
<dbReference type="EMBL" id="CATOUU010000339">
    <property type="protein sequence ID" value="CAI9925231.1"/>
    <property type="molecule type" value="Genomic_DNA"/>
</dbReference>
<keyword evidence="3" id="KW-1185">Reference proteome</keyword>
<protein>
    <submittedName>
        <fullName evidence="2">Hypothetical_protein</fullName>
    </submittedName>
</protein>
<sequence length="120" mass="13557">MPPGLSTTYILIRKRRIVIVFGSENSLEKAASNSCSMRTFQLPESCVFELELVADSMARGAPCRLARTVMVHTHPRNVSPLWFFGEPTVLAAGHTWRHSERIWPYSSIRNCHRIPKAYGG</sequence>
<reference evidence="1" key="1">
    <citation type="submission" date="2023-06" db="EMBL/GenBank/DDBJ databases">
        <authorList>
            <person name="Kurt Z."/>
        </authorList>
    </citation>
    <scope>NUCLEOTIDE SEQUENCE</scope>
</reference>
<reference evidence="2 3" key="2">
    <citation type="submission" date="2024-07" db="EMBL/GenBank/DDBJ databases">
        <authorList>
            <person name="Akdeniz Z."/>
        </authorList>
    </citation>
    <scope>NUCLEOTIDE SEQUENCE [LARGE SCALE GENOMIC DNA]</scope>
</reference>
<organism evidence="1">
    <name type="scientific">Hexamita inflata</name>
    <dbReference type="NCBI Taxonomy" id="28002"/>
    <lineage>
        <taxon>Eukaryota</taxon>
        <taxon>Metamonada</taxon>
        <taxon>Diplomonadida</taxon>
        <taxon>Hexamitidae</taxon>
        <taxon>Hexamitinae</taxon>
        <taxon>Hexamita</taxon>
    </lineage>
</organism>
<comment type="caution">
    <text evidence="1">The sequence shown here is derived from an EMBL/GenBank/DDBJ whole genome shotgun (WGS) entry which is preliminary data.</text>
</comment>
<dbReference type="EMBL" id="CAXDID020000765">
    <property type="protein sequence ID" value="CAL6113427.1"/>
    <property type="molecule type" value="Genomic_DNA"/>
</dbReference>
<dbReference type="Proteomes" id="UP001642409">
    <property type="component" value="Unassembled WGS sequence"/>
</dbReference>
<gene>
    <name evidence="1" type="ORF">HINF_LOCUS12876</name>
    <name evidence="2" type="ORF">HINF_LOCUS77503</name>
</gene>
<evidence type="ECO:0000313" key="3">
    <source>
        <dbReference type="Proteomes" id="UP001642409"/>
    </source>
</evidence>
<evidence type="ECO:0000313" key="2">
    <source>
        <dbReference type="EMBL" id="CAL6113427.1"/>
    </source>
</evidence>
<proteinExistence type="predicted"/>
<accession>A0AA86NTK1</accession>